<dbReference type="PANTHER" id="PTHR30005:SF0">
    <property type="entry name" value="RETROGRADE REGULATION PROTEIN 2"/>
    <property type="match status" value="1"/>
</dbReference>
<dbReference type="Proteomes" id="UP000238937">
    <property type="component" value="Unassembled WGS sequence"/>
</dbReference>
<proteinExistence type="inferred from homology"/>
<dbReference type="Gene3D" id="3.30.420.40">
    <property type="match status" value="1"/>
</dbReference>
<evidence type="ECO:0000259" key="4">
    <source>
        <dbReference type="Pfam" id="PF21447"/>
    </source>
</evidence>
<dbReference type="PIRSF" id="PIRSF001267">
    <property type="entry name" value="Pyrophosphatase_GppA_Ppx"/>
    <property type="match status" value="1"/>
</dbReference>
<evidence type="ECO:0000256" key="2">
    <source>
        <dbReference type="ARBA" id="ARBA00022801"/>
    </source>
</evidence>
<comment type="similarity">
    <text evidence="1">Belongs to the GppA/Ppx family.</text>
</comment>
<dbReference type="EMBL" id="PVWO01000030">
    <property type="protein sequence ID" value="PSB58569.1"/>
    <property type="molecule type" value="Genomic_DNA"/>
</dbReference>
<evidence type="ECO:0000256" key="1">
    <source>
        <dbReference type="ARBA" id="ARBA00007125"/>
    </source>
</evidence>
<protein>
    <submittedName>
        <fullName evidence="5">Exopolyphosphatase</fullName>
    </submittedName>
</protein>
<reference evidence="5 6" key="1">
    <citation type="submission" date="2018-03" db="EMBL/GenBank/DDBJ databases">
        <title>The ancient ancestry and fast evolution of plastids.</title>
        <authorList>
            <person name="Moore K.R."/>
            <person name="Magnabosco C."/>
            <person name="Momper L."/>
            <person name="Gold D.A."/>
            <person name="Bosak T."/>
            <person name="Fournier G.P."/>
        </authorList>
    </citation>
    <scope>NUCLEOTIDE SEQUENCE [LARGE SCALE GENOMIC DNA]</scope>
    <source>
        <strain evidence="5 6">CCALA 037</strain>
    </source>
</reference>
<dbReference type="Gene3D" id="1.10.3210.10">
    <property type="entry name" value="Hypothetical protein af1432"/>
    <property type="match status" value="1"/>
</dbReference>
<gene>
    <name evidence="5" type="ORF">C7B77_04130</name>
</gene>
<dbReference type="AlphaFoldDB" id="A0A2T1GL33"/>
<dbReference type="CDD" id="cd24006">
    <property type="entry name" value="ASKHA_NBD_PPX_GppA"/>
    <property type="match status" value="1"/>
</dbReference>
<dbReference type="SUPFAM" id="SSF109604">
    <property type="entry name" value="HD-domain/PDEase-like"/>
    <property type="match status" value="1"/>
</dbReference>
<dbReference type="Gene3D" id="3.30.420.150">
    <property type="entry name" value="Exopolyphosphatase. Domain 2"/>
    <property type="match status" value="1"/>
</dbReference>
<evidence type="ECO:0000313" key="5">
    <source>
        <dbReference type="EMBL" id="PSB58569.1"/>
    </source>
</evidence>
<evidence type="ECO:0000259" key="3">
    <source>
        <dbReference type="Pfam" id="PF02541"/>
    </source>
</evidence>
<dbReference type="FunFam" id="1.10.3210.10:FF:000025">
    <property type="entry name" value="Exopolyphosphatase"/>
    <property type="match status" value="1"/>
</dbReference>
<keyword evidence="2" id="KW-0378">Hydrolase</keyword>
<dbReference type="FunFam" id="3.30.420.40:FF:000023">
    <property type="entry name" value="Guanosine-5'-triphosphate,3'-diphosphate pyrophosphatase"/>
    <property type="match status" value="1"/>
</dbReference>
<dbReference type="InterPro" id="IPR030673">
    <property type="entry name" value="PyroPPase_GppA_Ppx"/>
</dbReference>
<comment type="caution">
    <text evidence="5">The sequence shown here is derived from an EMBL/GenBank/DDBJ whole genome shotgun (WGS) entry which is preliminary data.</text>
</comment>
<accession>A0A2T1GL33</accession>
<feature type="domain" description="Ppx/GppA phosphatase N-terminal" evidence="3">
    <location>
        <begin position="36"/>
        <end position="332"/>
    </location>
</feature>
<organism evidence="5 6">
    <name type="scientific">Chamaesiphon polymorphus CCALA 037</name>
    <dbReference type="NCBI Taxonomy" id="2107692"/>
    <lineage>
        <taxon>Bacteria</taxon>
        <taxon>Bacillati</taxon>
        <taxon>Cyanobacteriota</taxon>
        <taxon>Cyanophyceae</taxon>
        <taxon>Gomontiellales</taxon>
        <taxon>Chamaesiphonaceae</taxon>
        <taxon>Chamaesiphon</taxon>
    </lineage>
</organism>
<name>A0A2T1GL33_9CYAN</name>
<dbReference type="Pfam" id="PF02541">
    <property type="entry name" value="Ppx-GppA"/>
    <property type="match status" value="1"/>
</dbReference>
<dbReference type="PANTHER" id="PTHR30005">
    <property type="entry name" value="EXOPOLYPHOSPHATASE"/>
    <property type="match status" value="1"/>
</dbReference>
<feature type="domain" description="Ppx/GppA phosphatase C-terminal" evidence="4">
    <location>
        <begin position="346"/>
        <end position="524"/>
    </location>
</feature>
<dbReference type="InterPro" id="IPR050273">
    <property type="entry name" value="GppA/Ppx_hydrolase"/>
</dbReference>
<dbReference type="GO" id="GO:0016462">
    <property type="term" value="F:pyrophosphatase activity"/>
    <property type="evidence" value="ECO:0007669"/>
    <property type="project" value="TreeGrafter"/>
</dbReference>
<dbReference type="RefSeq" id="WP_106300601.1">
    <property type="nucleotide sequence ID" value="NZ_PVWO01000030.1"/>
</dbReference>
<dbReference type="Pfam" id="PF21447">
    <property type="entry name" value="Ppx-GppA_III"/>
    <property type="match status" value="1"/>
</dbReference>
<dbReference type="InterPro" id="IPR048950">
    <property type="entry name" value="Ppx_GppA_C"/>
</dbReference>
<keyword evidence="6" id="KW-1185">Reference proteome</keyword>
<dbReference type="InterPro" id="IPR003695">
    <property type="entry name" value="Ppx_GppA_N"/>
</dbReference>
<dbReference type="SUPFAM" id="SSF53067">
    <property type="entry name" value="Actin-like ATPase domain"/>
    <property type="match status" value="2"/>
</dbReference>
<dbReference type="OrthoDB" id="9807195at2"/>
<dbReference type="InterPro" id="IPR043129">
    <property type="entry name" value="ATPase_NBD"/>
</dbReference>
<evidence type="ECO:0000313" key="6">
    <source>
        <dbReference type="Proteomes" id="UP000238937"/>
    </source>
</evidence>
<sequence>MVNVVLEASATIDGDRSSSDPIIAAIDIGTNSIHMVVVRIVTKLPAFSTIAREKETVRLGDRDPLTGNLTPAAIDRAFGALRRCQEVAKSLNAQQIFAVATSAVREAPNGHEFVRSIEAELGLAVNIISGQEEARRIYLGVLSGVEFNNTPHIIIDIGGGSTELILGDTHEPRTLSSTKIGAVRLTADFIPNNPVSDRALLYLQAFVRGQLERAIDEIKANLQPGETPKMIGTSGTIETIATILNLEKNGYVPERIHGSGIHLAELRNLINRLRRMTVTERTTIEGISERRAEIIVAGAVVLQEAMTLLGIQFLSVCERSLREGVIVDWMLTQGLIEDRLKYQGSIRERSTLKIAGKYGVDLPHSERVAELALSLFDQTYGQIHTWDKTIRQLLWSAAILHNSGHFVSHDAHHKHSYYLIRYGELLGFTESEIDTIANIARYHRKSPPKKKHQNLQNLSKEQRSIVSQLSAILRVAVALDRRRIGAIKDVRLNCDLISRECHLTFFPTNPTDACVLECWSLDYKKPIFEAEFDLKLSTTKG</sequence>